<dbReference type="InterPro" id="IPR010982">
    <property type="entry name" value="Lambda_DNA-bd_dom_sf"/>
</dbReference>
<protein>
    <submittedName>
        <fullName evidence="2">Helix-turn-helix domain-containing protein</fullName>
    </submittedName>
</protein>
<dbReference type="SUPFAM" id="SSF47413">
    <property type="entry name" value="lambda repressor-like DNA-binding domains"/>
    <property type="match status" value="1"/>
</dbReference>
<proteinExistence type="predicted"/>
<dbReference type="Proteomes" id="UP000886805">
    <property type="component" value="Unassembled WGS sequence"/>
</dbReference>
<dbReference type="CDD" id="cd00093">
    <property type="entry name" value="HTH_XRE"/>
    <property type="match status" value="1"/>
</dbReference>
<gene>
    <name evidence="2" type="ORF">H9849_02445</name>
</gene>
<evidence type="ECO:0000313" key="3">
    <source>
        <dbReference type="Proteomes" id="UP000886805"/>
    </source>
</evidence>
<sequence>MHDFRYPKIDIKRTGRLLKRECLRQNYSVKDIQNYLQIGAYQSIYAWFNGKSLPSLDNMFALSRLLGKSVEELIVCQDEVRYADRDRWIFGCPSRERVLAYCNFLFGEPA</sequence>
<dbReference type="AlphaFoldDB" id="A0A9D2BCX9"/>
<name>A0A9D2BCX9_9FIRM</name>
<reference evidence="2" key="1">
    <citation type="journal article" date="2021" name="PeerJ">
        <title>Extensive microbial diversity within the chicken gut microbiome revealed by metagenomics and culture.</title>
        <authorList>
            <person name="Gilroy R."/>
            <person name="Ravi A."/>
            <person name="Getino M."/>
            <person name="Pursley I."/>
            <person name="Horton D.L."/>
            <person name="Alikhan N.F."/>
            <person name="Baker D."/>
            <person name="Gharbi K."/>
            <person name="Hall N."/>
            <person name="Watson M."/>
            <person name="Adriaenssens E.M."/>
            <person name="Foster-Nyarko E."/>
            <person name="Jarju S."/>
            <person name="Secka A."/>
            <person name="Antonio M."/>
            <person name="Oren A."/>
            <person name="Chaudhuri R.R."/>
            <person name="La Ragione R."/>
            <person name="Hildebrand F."/>
            <person name="Pallen M.J."/>
        </authorList>
    </citation>
    <scope>NUCLEOTIDE SEQUENCE</scope>
    <source>
        <strain evidence="2">ChiSxjej3B15-1167</strain>
    </source>
</reference>
<comment type="caution">
    <text evidence="2">The sequence shown here is derived from an EMBL/GenBank/DDBJ whole genome shotgun (WGS) entry which is preliminary data.</text>
</comment>
<feature type="domain" description="HTH cro/C1-type" evidence="1">
    <location>
        <begin position="18"/>
        <end position="73"/>
    </location>
</feature>
<evidence type="ECO:0000259" key="1">
    <source>
        <dbReference type="PROSITE" id="PS50943"/>
    </source>
</evidence>
<reference evidence="2" key="2">
    <citation type="submission" date="2021-04" db="EMBL/GenBank/DDBJ databases">
        <authorList>
            <person name="Gilroy R."/>
        </authorList>
    </citation>
    <scope>NUCLEOTIDE SEQUENCE</scope>
    <source>
        <strain evidence="2">ChiSxjej3B15-1167</strain>
    </source>
</reference>
<dbReference type="Pfam" id="PF01381">
    <property type="entry name" value="HTH_3"/>
    <property type="match status" value="1"/>
</dbReference>
<dbReference type="SMART" id="SM00530">
    <property type="entry name" value="HTH_XRE"/>
    <property type="match status" value="1"/>
</dbReference>
<dbReference type="PROSITE" id="PS50943">
    <property type="entry name" value="HTH_CROC1"/>
    <property type="match status" value="1"/>
</dbReference>
<dbReference type="Gene3D" id="1.10.260.40">
    <property type="entry name" value="lambda repressor-like DNA-binding domains"/>
    <property type="match status" value="1"/>
</dbReference>
<dbReference type="EMBL" id="DXEQ01000071">
    <property type="protein sequence ID" value="HIX71860.1"/>
    <property type="molecule type" value="Genomic_DNA"/>
</dbReference>
<accession>A0A9D2BCX9</accession>
<dbReference type="GO" id="GO:0003677">
    <property type="term" value="F:DNA binding"/>
    <property type="evidence" value="ECO:0007669"/>
    <property type="project" value="InterPro"/>
</dbReference>
<dbReference type="InterPro" id="IPR001387">
    <property type="entry name" value="Cro/C1-type_HTH"/>
</dbReference>
<evidence type="ECO:0000313" key="2">
    <source>
        <dbReference type="EMBL" id="HIX71860.1"/>
    </source>
</evidence>
<organism evidence="2 3">
    <name type="scientific">Candidatus Anaerobutyricum stercoripullorum</name>
    <dbReference type="NCBI Taxonomy" id="2838456"/>
    <lineage>
        <taxon>Bacteria</taxon>
        <taxon>Bacillati</taxon>
        <taxon>Bacillota</taxon>
        <taxon>Clostridia</taxon>
        <taxon>Lachnospirales</taxon>
        <taxon>Lachnospiraceae</taxon>
        <taxon>Anaerobutyricum</taxon>
    </lineage>
</organism>